<dbReference type="EMBL" id="JACVVK020000098">
    <property type="protein sequence ID" value="KAK7492892.1"/>
    <property type="molecule type" value="Genomic_DNA"/>
</dbReference>
<dbReference type="SUPFAM" id="SSF90229">
    <property type="entry name" value="CCCH zinc finger"/>
    <property type="match status" value="1"/>
</dbReference>
<dbReference type="Proteomes" id="UP001519460">
    <property type="component" value="Unassembled WGS sequence"/>
</dbReference>
<comment type="similarity">
    <text evidence="1">Belongs to the CAF1 family.</text>
</comment>
<feature type="region of interest" description="Disordered" evidence="6">
    <location>
        <begin position="355"/>
        <end position="408"/>
    </location>
</feature>
<dbReference type="InterPro" id="IPR006941">
    <property type="entry name" value="RNase_CAF1"/>
</dbReference>
<feature type="zinc finger region" description="C3H1-type" evidence="5">
    <location>
        <begin position="319"/>
        <end position="342"/>
    </location>
</feature>
<dbReference type="InterPro" id="IPR036397">
    <property type="entry name" value="RNaseH_sf"/>
</dbReference>
<dbReference type="InterPro" id="IPR012337">
    <property type="entry name" value="RNaseH-like_sf"/>
</dbReference>
<dbReference type="PANTHER" id="PTHR15092:SF37">
    <property type="entry name" value="TARGET OF EGR1 PROTEIN 1"/>
    <property type="match status" value="1"/>
</dbReference>
<keyword evidence="2 5" id="KW-0479">Metal-binding</keyword>
<keyword evidence="10" id="KW-1185">Reference proteome</keyword>
<dbReference type="InterPro" id="IPR051181">
    <property type="entry name" value="CAF1_poly(A)_ribonucleases"/>
</dbReference>
<dbReference type="Pfam" id="PF04857">
    <property type="entry name" value="CAF1"/>
    <property type="match status" value="1"/>
</dbReference>
<dbReference type="EMBL" id="JACVVK020000386">
    <property type="protein sequence ID" value="KAK7476064.1"/>
    <property type="molecule type" value="Genomic_DNA"/>
</dbReference>
<reference evidence="8" key="1">
    <citation type="submission" date="2020-09" db="EMBL/GenBank/DDBJ databases">
        <authorList>
            <person name="Won Y."/>
        </authorList>
    </citation>
    <scope>NUCLEOTIDE SEQUENCE</scope>
    <source>
        <strain evidence="8">Wonlab-2016</strain>
        <tissue evidence="8">Foot muscle</tissue>
    </source>
</reference>
<accession>A0ABD0JMJ9</accession>
<evidence type="ECO:0000256" key="1">
    <source>
        <dbReference type="ARBA" id="ARBA00008372"/>
    </source>
</evidence>
<dbReference type="InterPro" id="IPR036855">
    <property type="entry name" value="Znf_CCCH_sf"/>
</dbReference>
<evidence type="ECO:0000256" key="3">
    <source>
        <dbReference type="ARBA" id="ARBA00022771"/>
    </source>
</evidence>
<sequence length="518" mass="57313">MPGTSRFSEVPVVDINANNIKEVWPSLALAVKTATFVAMDTELSGLGNRKLLVAKSLPDRYKNLCEVAKTRSVLSLGLSCFKLQGVDQAAVNQTTPSDTTAADASGEGVGHIKQWHFSVQTFNVLLLCSEDYVVEPDALKFLVEHGFDFNRQYASGVSYYRGKESQTETESEKAKSAKKAAGPNARRLLDILLWSNVPIVFHNGFVDLVFLYQNLYTDLPSNVQTFLADLAEMFPEGILDTKYLVEFVDRLPASYLEYVFRKWQRRNALQTSTERHEVCVEFPQGSVNPAHVTCSHCDLPSTCVEMDYIPKAAVLQNLVCQSFGGHGWCSKGKQCPKSHAIDLILDLDGIKTAKNRKRRRKLQQHKGQAADNEESVHHESMEDDGDASDMHDGSECGNAEDQTGKATDDNADTLTEAYLKSSFLLEAGRSGGHRAGFDAFMTGFIMACLLSKHTSVDGTEESVFGAGIKLKQLKKVDHLRNKVYATGKDQPLIVAKSNFASTSKNHKERIERVRKTSA</sequence>
<dbReference type="Gene3D" id="3.30.420.10">
    <property type="entry name" value="Ribonuclease H-like superfamily/Ribonuclease H"/>
    <property type="match status" value="2"/>
</dbReference>
<dbReference type="PROSITE" id="PS50103">
    <property type="entry name" value="ZF_C3H1"/>
    <property type="match status" value="1"/>
</dbReference>
<reference evidence="8" key="3">
    <citation type="submission" date="2023-01" db="EMBL/GenBank/DDBJ databases">
        <authorList>
            <person name="Patra A."/>
        </authorList>
    </citation>
    <scope>NUCLEOTIDE SEQUENCE</scope>
    <source>
        <strain evidence="8">Wonlab-2016</strain>
        <tissue evidence="8">Foot muscle</tissue>
    </source>
</reference>
<evidence type="ECO:0000256" key="2">
    <source>
        <dbReference type="ARBA" id="ARBA00022723"/>
    </source>
</evidence>
<evidence type="ECO:0000313" key="8">
    <source>
        <dbReference type="EMBL" id="KAK7476064.1"/>
    </source>
</evidence>
<comment type="caution">
    <text evidence="8">The sequence shown here is derived from an EMBL/GenBank/DDBJ whole genome shotgun (WGS) entry which is preliminary data.</text>
</comment>
<protein>
    <recommendedName>
        <fullName evidence="7">C3H1-type domain-containing protein</fullName>
    </recommendedName>
</protein>
<name>A0ABD0JMJ9_9CAEN</name>
<proteinExistence type="inferred from homology"/>
<feature type="domain" description="C3H1-type" evidence="7">
    <location>
        <begin position="319"/>
        <end position="342"/>
    </location>
</feature>
<gene>
    <name evidence="9" type="ORF">BaRGS_00015839</name>
    <name evidence="8" type="ORF">BaRGS_00032691</name>
</gene>
<feature type="compositionally biased region" description="Basic residues" evidence="6">
    <location>
        <begin position="355"/>
        <end position="364"/>
    </location>
</feature>
<dbReference type="SUPFAM" id="SSF53098">
    <property type="entry name" value="Ribonuclease H-like"/>
    <property type="match status" value="1"/>
</dbReference>
<keyword evidence="4 5" id="KW-0862">Zinc</keyword>
<organism evidence="8 10">
    <name type="scientific">Batillaria attramentaria</name>
    <dbReference type="NCBI Taxonomy" id="370345"/>
    <lineage>
        <taxon>Eukaryota</taxon>
        <taxon>Metazoa</taxon>
        <taxon>Spiralia</taxon>
        <taxon>Lophotrochozoa</taxon>
        <taxon>Mollusca</taxon>
        <taxon>Gastropoda</taxon>
        <taxon>Caenogastropoda</taxon>
        <taxon>Sorbeoconcha</taxon>
        <taxon>Cerithioidea</taxon>
        <taxon>Batillariidae</taxon>
        <taxon>Batillaria</taxon>
    </lineage>
</organism>
<dbReference type="PANTHER" id="PTHR15092">
    <property type="entry name" value="POLY A -SPECIFIC RIBONUCLEASE/TARGET OF EGR1, MEMBER 1"/>
    <property type="match status" value="1"/>
</dbReference>
<evidence type="ECO:0000256" key="5">
    <source>
        <dbReference type="PROSITE-ProRule" id="PRU00723"/>
    </source>
</evidence>
<evidence type="ECO:0000256" key="6">
    <source>
        <dbReference type="SAM" id="MobiDB-lite"/>
    </source>
</evidence>
<evidence type="ECO:0000313" key="9">
    <source>
        <dbReference type="EMBL" id="KAK7492892.1"/>
    </source>
</evidence>
<evidence type="ECO:0000256" key="4">
    <source>
        <dbReference type="ARBA" id="ARBA00022833"/>
    </source>
</evidence>
<dbReference type="AlphaFoldDB" id="A0ABD0JMJ9"/>
<dbReference type="GO" id="GO:0008270">
    <property type="term" value="F:zinc ion binding"/>
    <property type="evidence" value="ECO:0007669"/>
    <property type="project" value="UniProtKB-KW"/>
</dbReference>
<reference evidence="8 10" key="2">
    <citation type="journal article" date="2023" name="Sci. Data">
        <title>Genome assembly of the Korean intertidal mud-creeper Batillaria attramentaria.</title>
        <authorList>
            <person name="Patra A.K."/>
            <person name="Ho P.T."/>
            <person name="Jun S."/>
            <person name="Lee S.J."/>
            <person name="Kim Y."/>
            <person name="Won Y.J."/>
        </authorList>
    </citation>
    <scope>NUCLEOTIDE SEQUENCE [LARGE SCALE GENOMIC DNA]</scope>
    <source>
        <strain evidence="8">Wonlab-2016</strain>
    </source>
</reference>
<evidence type="ECO:0000313" key="10">
    <source>
        <dbReference type="Proteomes" id="UP001519460"/>
    </source>
</evidence>
<keyword evidence="3 5" id="KW-0863">Zinc-finger</keyword>
<dbReference type="Gene3D" id="6.10.250.3220">
    <property type="match status" value="1"/>
</dbReference>
<dbReference type="InterPro" id="IPR000571">
    <property type="entry name" value="Znf_CCCH"/>
</dbReference>
<evidence type="ECO:0000259" key="7">
    <source>
        <dbReference type="PROSITE" id="PS50103"/>
    </source>
</evidence>